<dbReference type="VEuPathDB" id="FungiDB:BO82DRAFT_61454"/>
<feature type="compositionally biased region" description="Polar residues" evidence="1">
    <location>
        <begin position="377"/>
        <end position="387"/>
    </location>
</feature>
<name>A0A319CDT4_9EURO</name>
<keyword evidence="4" id="KW-1185">Reference proteome</keyword>
<evidence type="ECO:0000259" key="2">
    <source>
        <dbReference type="SMART" id="SM00382"/>
    </source>
</evidence>
<feature type="domain" description="AAA+ ATPase" evidence="2">
    <location>
        <begin position="76"/>
        <end position="331"/>
    </location>
</feature>
<feature type="compositionally biased region" description="Low complexity" evidence="1">
    <location>
        <begin position="436"/>
        <end position="453"/>
    </location>
</feature>
<evidence type="ECO:0000313" key="3">
    <source>
        <dbReference type="EMBL" id="PYH82389.1"/>
    </source>
</evidence>
<protein>
    <recommendedName>
        <fullName evidence="2">AAA+ ATPase domain-containing protein</fullName>
    </recommendedName>
</protein>
<dbReference type="SMART" id="SM00382">
    <property type="entry name" value="AAA"/>
    <property type="match status" value="1"/>
</dbReference>
<organism evidence="3 4">
    <name type="scientific">Aspergillus uvarum CBS 121591</name>
    <dbReference type="NCBI Taxonomy" id="1448315"/>
    <lineage>
        <taxon>Eukaryota</taxon>
        <taxon>Fungi</taxon>
        <taxon>Dikarya</taxon>
        <taxon>Ascomycota</taxon>
        <taxon>Pezizomycotina</taxon>
        <taxon>Eurotiomycetes</taxon>
        <taxon>Eurotiomycetidae</taxon>
        <taxon>Eurotiales</taxon>
        <taxon>Aspergillaceae</taxon>
        <taxon>Aspergillus</taxon>
        <taxon>Aspergillus subgen. Circumdati</taxon>
    </lineage>
</organism>
<dbReference type="InterPro" id="IPR003593">
    <property type="entry name" value="AAA+_ATPase"/>
</dbReference>
<dbReference type="SUPFAM" id="SSF52540">
    <property type="entry name" value="P-loop containing nucleoside triphosphate hydrolases"/>
    <property type="match status" value="1"/>
</dbReference>
<dbReference type="GeneID" id="37144128"/>
<dbReference type="AlphaFoldDB" id="A0A319CDT4"/>
<dbReference type="Proteomes" id="UP000248340">
    <property type="component" value="Unassembled WGS sequence"/>
</dbReference>
<gene>
    <name evidence="3" type="ORF">BO82DRAFT_61454</name>
</gene>
<dbReference type="STRING" id="1448315.A0A319CDT4"/>
<evidence type="ECO:0000256" key="1">
    <source>
        <dbReference type="SAM" id="MobiDB-lite"/>
    </source>
</evidence>
<feature type="region of interest" description="Disordered" evidence="1">
    <location>
        <begin position="424"/>
        <end position="453"/>
    </location>
</feature>
<sequence length="453" mass="50449">MKKAFNIGKDIIKTGPEASLSAVPIAKFGSIRTADRSEIEDFHRISEKIKKYLQSAENYYTISKEGDADLNPALIQPLSIAVFGAPGSGKSFVVKQILEKVTEKMTTPKKLTKYPVLEYNLSQFIDITNLQFAFQEARDATVSGRIPLVIFDEFDTTLNGELGWLKFFLAPMQDGQFFDQGKYRPIGHAVFIFIGGTRSTFAKFQDDKIQLVNVATVDSEPVTNNGKFTNQFQDTSWRRDSFSEYYEAKHERAERAVKKPDFVTRLQDHLDIRGYQMPSKKDSDPKFLIRRAILIRNKLEQLSKSGRRTITLDDAAIGFLLKDEIFTHGARTLDNKFKNGKILNDKLSIDLNSSESSDEGSRSSGNNGSPDHERGPSPTSGSRTNRSPSEREMQQNGSLPGSMVPAPQDRIMGWVRVCFDDLRQGSNQNSSQAGISSSLPSPAQDSSSANGSS</sequence>
<evidence type="ECO:0000313" key="4">
    <source>
        <dbReference type="Proteomes" id="UP000248340"/>
    </source>
</evidence>
<dbReference type="Gene3D" id="3.40.50.300">
    <property type="entry name" value="P-loop containing nucleotide triphosphate hydrolases"/>
    <property type="match status" value="1"/>
</dbReference>
<proteinExistence type="predicted"/>
<accession>A0A319CDT4</accession>
<dbReference type="InterPro" id="IPR027417">
    <property type="entry name" value="P-loop_NTPase"/>
</dbReference>
<feature type="region of interest" description="Disordered" evidence="1">
    <location>
        <begin position="351"/>
        <end position="407"/>
    </location>
</feature>
<dbReference type="OrthoDB" id="5305673at2759"/>
<feature type="compositionally biased region" description="Polar residues" evidence="1">
    <location>
        <begin position="424"/>
        <end position="435"/>
    </location>
</feature>
<dbReference type="EMBL" id="KZ821695">
    <property type="protein sequence ID" value="PYH82389.1"/>
    <property type="molecule type" value="Genomic_DNA"/>
</dbReference>
<reference evidence="3 4" key="1">
    <citation type="submission" date="2016-12" db="EMBL/GenBank/DDBJ databases">
        <title>The genomes of Aspergillus section Nigri reveals drivers in fungal speciation.</title>
        <authorList>
            <consortium name="DOE Joint Genome Institute"/>
            <person name="Vesth T.C."/>
            <person name="Nybo J."/>
            <person name="Theobald S."/>
            <person name="Brandl J."/>
            <person name="Frisvad J.C."/>
            <person name="Nielsen K.F."/>
            <person name="Lyhne E.K."/>
            <person name="Kogle M.E."/>
            <person name="Kuo A."/>
            <person name="Riley R."/>
            <person name="Clum A."/>
            <person name="Nolan M."/>
            <person name="Lipzen A."/>
            <person name="Salamov A."/>
            <person name="Henrissat B."/>
            <person name="Wiebenga A."/>
            <person name="De Vries R.P."/>
            <person name="Grigoriev I.V."/>
            <person name="Mortensen U.H."/>
            <person name="Andersen M.R."/>
            <person name="Baker S.E."/>
        </authorList>
    </citation>
    <scope>NUCLEOTIDE SEQUENCE [LARGE SCALE GENOMIC DNA]</scope>
    <source>
        <strain evidence="3 4">CBS 121591</strain>
    </source>
</reference>
<dbReference type="RefSeq" id="XP_025492589.1">
    <property type="nucleotide sequence ID" value="XM_025641386.1"/>
</dbReference>